<evidence type="ECO:0000256" key="4">
    <source>
        <dbReference type="ARBA" id="ARBA00012570"/>
    </source>
</evidence>
<evidence type="ECO:0000256" key="2">
    <source>
        <dbReference type="ARBA" id="ARBA00002968"/>
    </source>
</evidence>
<dbReference type="Pfam" id="PF01261">
    <property type="entry name" value="AP_endonuc_2"/>
    <property type="match status" value="1"/>
</dbReference>
<dbReference type="OMA" id="CEYRPRA"/>
<dbReference type="GO" id="GO:0008903">
    <property type="term" value="F:hydroxypyruvate isomerase activity"/>
    <property type="evidence" value="ECO:0000318"/>
    <property type="project" value="GO_Central"/>
</dbReference>
<dbReference type="KEGG" id="spu:100893526"/>
<dbReference type="Proteomes" id="UP000007110">
    <property type="component" value="Unassembled WGS sequence"/>
</dbReference>
<comment type="catalytic activity">
    <reaction evidence="1 7">
        <text>3-hydroxypyruvate = 2-hydroxy-3-oxopropanoate</text>
        <dbReference type="Rhea" id="RHEA:11952"/>
        <dbReference type="ChEBI" id="CHEBI:17180"/>
        <dbReference type="ChEBI" id="CHEBI:57978"/>
        <dbReference type="EC" id="5.3.1.22"/>
    </reaction>
</comment>
<evidence type="ECO:0000256" key="8">
    <source>
        <dbReference type="PIRSR" id="PIRSR006241-50"/>
    </source>
</evidence>
<evidence type="ECO:0000256" key="5">
    <source>
        <dbReference type="ARBA" id="ARBA00017985"/>
    </source>
</evidence>
<evidence type="ECO:0000313" key="10">
    <source>
        <dbReference type="EnsemblMetazoa" id="XP_003724004"/>
    </source>
</evidence>
<feature type="domain" description="Xylose isomerase-like TIM barrel" evidence="9">
    <location>
        <begin position="24"/>
        <end position="267"/>
    </location>
</feature>
<organism evidence="10 11">
    <name type="scientific">Strongylocentrotus purpuratus</name>
    <name type="common">Purple sea urchin</name>
    <dbReference type="NCBI Taxonomy" id="7668"/>
    <lineage>
        <taxon>Eukaryota</taxon>
        <taxon>Metazoa</taxon>
        <taxon>Echinodermata</taxon>
        <taxon>Eleutherozoa</taxon>
        <taxon>Echinozoa</taxon>
        <taxon>Echinoidea</taxon>
        <taxon>Euechinoidea</taxon>
        <taxon>Echinacea</taxon>
        <taxon>Camarodonta</taxon>
        <taxon>Echinidea</taxon>
        <taxon>Strongylocentrotidae</taxon>
        <taxon>Strongylocentrotus</taxon>
    </lineage>
</organism>
<dbReference type="InterPro" id="IPR013022">
    <property type="entry name" value="Xyl_isomerase-like_TIM-brl"/>
</dbReference>
<dbReference type="InterPro" id="IPR026040">
    <property type="entry name" value="HyI-like"/>
</dbReference>
<comment type="similarity">
    <text evidence="3 7">Belongs to the hyi family.</text>
</comment>
<feature type="active site" description="Proton donor/acceptor" evidence="8">
    <location>
        <position position="151"/>
    </location>
</feature>
<protein>
    <recommendedName>
        <fullName evidence="5 7">Putative hydroxypyruvate isomerase</fullName>
        <ecNumber evidence="4 7">5.3.1.22</ecNumber>
    </recommendedName>
</protein>
<name>A0A7M7GNL2_STRPU</name>
<evidence type="ECO:0000313" key="11">
    <source>
        <dbReference type="Proteomes" id="UP000007110"/>
    </source>
</evidence>
<dbReference type="RefSeq" id="XP_003724004.1">
    <property type="nucleotide sequence ID" value="XM_003723956.3"/>
</dbReference>
<reference evidence="10" key="2">
    <citation type="submission" date="2021-01" db="UniProtKB">
        <authorList>
            <consortium name="EnsemblMetazoa"/>
        </authorList>
    </citation>
    <scope>IDENTIFICATION</scope>
</reference>
<dbReference type="InterPro" id="IPR036237">
    <property type="entry name" value="Xyl_isomerase-like_sf"/>
</dbReference>
<dbReference type="FunFam" id="3.20.20.150:FF:000007">
    <property type="entry name" value="Hydroxypyruvate isomerase"/>
    <property type="match status" value="1"/>
</dbReference>
<dbReference type="GO" id="GO:0046487">
    <property type="term" value="P:glyoxylate metabolic process"/>
    <property type="evidence" value="ECO:0000318"/>
    <property type="project" value="GO_Central"/>
</dbReference>
<reference evidence="11" key="1">
    <citation type="submission" date="2015-02" db="EMBL/GenBank/DDBJ databases">
        <title>Genome sequencing for Strongylocentrotus purpuratus.</title>
        <authorList>
            <person name="Murali S."/>
            <person name="Liu Y."/>
            <person name="Vee V."/>
            <person name="English A."/>
            <person name="Wang M."/>
            <person name="Skinner E."/>
            <person name="Han Y."/>
            <person name="Muzny D.M."/>
            <person name="Worley K.C."/>
            <person name="Gibbs R.A."/>
        </authorList>
    </citation>
    <scope>NUCLEOTIDE SEQUENCE</scope>
</reference>
<proteinExistence type="inferred from homology"/>
<dbReference type="InParanoid" id="A0A7M7GNL2"/>
<dbReference type="GeneID" id="100893526"/>
<feature type="active site" description="Proton donor/acceptor" evidence="8">
    <location>
        <position position="250"/>
    </location>
</feature>
<dbReference type="CTD" id="81888"/>
<comment type="function">
    <text evidence="2 7">Catalyzes the reversible isomerization between hydroxypyruvate and 2-hydroxy-3-oxopropanoate (also termed tartronate semialdehyde).</text>
</comment>
<evidence type="ECO:0000256" key="1">
    <source>
        <dbReference type="ARBA" id="ARBA00000476"/>
    </source>
</evidence>
<accession>A0A7M7GNL2</accession>
<dbReference type="Gene3D" id="3.20.20.150">
    <property type="entry name" value="Divalent-metal-dependent TIM barrel enzymes"/>
    <property type="match status" value="1"/>
</dbReference>
<dbReference type="EnsemblMetazoa" id="XM_003723956">
    <property type="protein sequence ID" value="XP_003724004"/>
    <property type="gene ID" value="LOC100893526"/>
</dbReference>
<keyword evidence="11" id="KW-1185">Reference proteome</keyword>
<sequence length="269" mass="30639">MPLKFAANISIMFTELPSFASRYAAAKTAGFQAVECVFPFEFSKDEIASARKQAEVEHVLMSSYPGDRTAGEFGLAALPGRQKEFRETLELSIEYCKALCCKRMHVMSGRILAHEEGQRSSLLSQMEETLVENLKYAANRLLREDIIAVIEPINDRYTIPNYFLTRQDQAVDIIKRVGCDNVKLQLDIYHVQLVHGDLTRIIKEYMPYVGHIQVSQAPGRNEPSLKGEIDYDYIFDVLEKSGYDGWIGAEYKPSTGNTEDSLAWFQRFR</sequence>
<keyword evidence="6 7" id="KW-0413">Isomerase</keyword>
<dbReference type="PANTHER" id="PTHR43489:SF6">
    <property type="entry name" value="HYDROXYPYRUVATE ISOMERASE-RELATED"/>
    <property type="match status" value="1"/>
</dbReference>
<evidence type="ECO:0000256" key="3">
    <source>
        <dbReference type="ARBA" id="ARBA00005962"/>
    </source>
</evidence>
<evidence type="ECO:0000259" key="9">
    <source>
        <dbReference type="Pfam" id="PF01261"/>
    </source>
</evidence>
<dbReference type="PANTHER" id="PTHR43489">
    <property type="entry name" value="ISOMERASE"/>
    <property type="match status" value="1"/>
</dbReference>
<dbReference type="FunCoup" id="A0A7M7GNL2">
    <property type="interactions" value="228"/>
</dbReference>
<dbReference type="EC" id="5.3.1.22" evidence="4 7"/>
<evidence type="ECO:0000256" key="7">
    <source>
        <dbReference type="PIRNR" id="PIRNR006241"/>
    </source>
</evidence>
<dbReference type="SUPFAM" id="SSF51658">
    <property type="entry name" value="Xylose isomerase-like"/>
    <property type="match status" value="1"/>
</dbReference>
<dbReference type="InterPro" id="IPR050417">
    <property type="entry name" value="Sugar_Epim/Isomerase"/>
</dbReference>
<dbReference type="PIRSF" id="PIRSF006241">
    <property type="entry name" value="HyI"/>
    <property type="match status" value="1"/>
</dbReference>
<dbReference type="OrthoDB" id="4214675at2759"/>
<dbReference type="AlphaFoldDB" id="A0A7M7GNL2"/>
<evidence type="ECO:0000256" key="6">
    <source>
        <dbReference type="ARBA" id="ARBA00023235"/>
    </source>
</evidence>